<dbReference type="EMBL" id="MU277226">
    <property type="protein sequence ID" value="KAI0059480.1"/>
    <property type="molecule type" value="Genomic_DNA"/>
</dbReference>
<evidence type="ECO:0000313" key="2">
    <source>
        <dbReference type="Proteomes" id="UP000814140"/>
    </source>
</evidence>
<keyword evidence="2" id="KW-1185">Reference proteome</keyword>
<evidence type="ECO:0000313" key="1">
    <source>
        <dbReference type="EMBL" id="KAI0059480.1"/>
    </source>
</evidence>
<dbReference type="Proteomes" id="UP000814140">
    <property type="component" value="Unassembled WGS sequence"/>
</dbReference>
<organism evidence="1 2">
    <name type="scientific">Artomyces pyxidatus</name>
    <dbReference type="NCBI Taxonomy" id="48021"/>
    <lineage>
        <taxon>Eukaryota</taxon>
        <taxon>Fungi</taxon>
        <taxon>Dikarya</taxon>
        <taxon>Basidiomycota</taxon>
        <taxon>Agaricomycotina</taxon>
        <taxon>Agaricomycetes</taxon>
        <taxon>Russulales</taxon>
        <taxon>Auriscalpiaceae</taxon>
        <taxon>Artomyces</taxon>
    </lineage>
</organism>
<accession>A0ACB8SSR0</accession>
<reference evidence="1" key="2">
    <citation type="journal article" date="2022" name="New Phytol.">
        <title>Evolutionary transition to the ectomycorrhizal habit in the genomes of a hyperdiverse lineage of mushroom-forming fungi.</title>
        <authorList>
            <person name="Looney B."/>
            <person name="Miyauchi S."/>
            <person name="Morin E."/>
            <person name="Drula E."/>
            <person name="Courty P.E."/>
            <person name="Kohler A."/>
            <person name="Kuo A."/>
            <person name="LaButti K."/>
            <person name="Pangilinan J."/>
            <person name="Lipzen A."/>
            <person name="Riley R."/>
            <person name="Andreopoulos W."/>
            <person name="He G."/>
            <person name="Johnson J."/>
            <person name="Nolan M."/>
            <person name="Tritt A."/>
            <person name="Barry K.W."/>
            <person name="Grigoriev I.V."/>
            <person name="Nagy L.G."/>
            <person name="Hibbett D."/>
            <person name="Henrissat B."/>
            <person name="Matheny P.B."/>
            <person name="Labbe J."/>
            <person name="Martin F.M."/>
        </authorList>
    </citation>
    <scope>NUCLEOTIDE SEQUENCE</scope>
    <source>
        <strain evidence="1">HHB10654</strain>
    </source>
</reference>
<sequence>MVILWHRTRVPELDIIPTIGYSAPLLSYVTAIKFLFRSFEMMQEGYEKYKPGLFKIAMLNSWTIVATGHEFIDDIRKAPDNVLSFDEATYRVRLSEIMHLETCLNRCFQSLQVKYTLGDEVHHDPYHIPIIRSQLTRNLGKLFADVRDELVAAFNDQIPVQDDWVKVPITTAIQQIVCRTSNRIFVGTPACRNEDYQRLNIDFTVDVVKDAIVINLFPDFLKPFIAPLVTQLPSHIKRQMKHLNPIIEERRQKLAEFGDDWEDKPNDMLMWFMSEAKGEEQTFENLARRVLTLNFAAIHTSSLSFTHAIYHLAANPEYIQPMRDEVEAVVAAEGWTKASLQKMRKVDSFLRESQRFNGLGLVTMARLVLQPFTFSNGVTVPAGTTVVAASSATHHDTANYENAEVFDGFRFADLRDEDGEGLKHQMVSTQTDYLAFGHGRHACPGRFFAANELKAMLAHVVVTYDVKFEDGKGFPPNKFIGEALIPGTSDVLFRKRQT</sequence>
<name>A0ACB8SSR0_9AGAM</name>
<reference evidence="1" key="1">
    <citation type="submission" date="2021-03" db="EMBL/GenBank/DDBJ databases">
        <authorList>
            <consortium name="DOE Joint Genome Institute"/>
            <person name="Ahrendt S."/>
            <person name="Looney B.P."/>
            <person name="Miyauchi S."/>
            <person name="Morin E."/>
            <person name="Drula E."/>
            <person name="Courty P.E."/>
            <person name="Chicoki N."/>
            <person name="Fauchery L."/>
            <person name="Kohler A."/>
            <person name="Kuo A."/>
            <person name="Labutti K."/>
            <person name="Pangilinan J."/>
            <person name="Lipzen A."/>
            <person name="Riley R."/>
            <person name="Andreopoulos W."/>
            <person name="He G."/>
            <person name="Johnson J."/>
            <person name="Barry K.W."/>
            <person name="Grigoriev I.V."/>
            <person name="Nagy L."/>
            <person name="Hibbett D."/>
            <person name="Henrissat B."/>
            <person name="Matheny P.B."/>
            <person name="Labbe J."/>
            <person name="Martin F."/>
        </authorList>
    </citation>
    <scope>NUCLEOTIDE SEQUENCE</scope>
    <source>
        <strain evidence="1">HHB10654</strain>
    </source>
</reference>
<comment type="caution">
    <text evidence="1">The sequence shown here is derived from an EMBL/GenBank/DDBJ whole genome shotgun (WGS) entry which is preliminary data.</text>
</comment>
<gene>
    <name evidence="1" type="ORF">BV25DRAFT_1829006</name>
</gene>
<proteinExistence type="predicted"/>
<protein>
    <submittedName>
        <fullName evidence="1">Cytochrome P450</fullName>
    </submittedName>
</protein>